<dbReference type="Pfam" id="PF02080">
    <property type="entry name" value="TrkA_C"/>
    <property type="match status" value="2"/>
</dbReference>
<dbReference type="InterPro" id="IPR036721">
    <property type="entry name" value="RCK_C_sf"/>
</dbReference>
<keyword evidence="6 7" id="KW-0472">Membrane</keyword>
<feature type="transmembrane region" description="Helical" evidence="7">
    <location>
        <begin position="634"/>
        <end position="656"/>
    </location>
</feature>
<dbReference type="Pfam" id="PF03600">
    <property type="entry name" value="CitMHS"/>
    <property type="match status" value="1"/>
</dbReference>
<reference evidence="9" key="1">
    <citation type="journal article" date="2020" name="mSystems">
        <title>Genome- and Community-Level Interaction Insights into Carbon Utilization and Element Cycling Functions of Hydrothermarchaeota in Hydrothermal Sediment.</title>
        <authorList>
            <person name="Zhou Z."/>
            <person name="Liu Y."/>
            <person name="Xu W."/>
            <person name="Pan J."/>
            <person name="Luo Z.H."/>
            <person name="Li M."/>
        </authorList>
    </citation>
    <scope>NUCLEOTIDE SEQUENCE [LARGE SCALE GENOMIC DNA]</scope>
    <source>
        <strain evidence="9">HyVt-443</strain>
    </source>
</reference>
<keyword evidence="2" id="KW-0813">Transport</keyword>
<dbReference type="GO" id="GO:0008324">
    <property type="term" value="F:monoatomic cation transmembrane transporter activity"/>
    <property type="evidence" value="ECO:0007669"/>
    <property type="project" value="InterPro"/>
</dbReference>
<feature type="transmembrane region" description="Helical" evidence="7">
    <location>
        <begin position="520"/>
        <end position="542"/>
    </location>
</feature>
<evidence type="ECO:0000256" key="2">
    <source>
        <dbReference type="ARBA" id="ARBA00022448"/>
    </source>
</evidence>
<evidence type="ECO:0000256" key="7">
    <source>
        <dbReference type="SAM" id="Phobius"/>
    </source>
</evidence>
<evidence type="ECO:0000256" key="3">
    <source>
        <dbReference type="ARBA" id="ARBA00022692"/>
    </source>
</evidence>
<feature type="transmembrane region" description="Helical" evidence="7">
    <location>
        <begin position="93"/>
        <end position="115"/>
    </location>
</feature>
<feature type="transmembrane region" description="Helical" evidence="7">
    <location>
        <begin position="226"/>
        <end position="248"/>
    </location>
</feature>
<dbReference type="InterPro" id="IPR006037">
    <property type="entry name" value="RCK_C"/>
</dbReference>
<dbReference type="GO" id="GO:0005886">
    <property type="term" value="C:plasma membrane"/>
    <property type="evidence" value="ECO:0007669"/>
    <property type="project" value="TreeGrafter"/>
</dbReference>
<keyword evidence="5 7" id="KW-1133">Transmembrane helix</keyword>
<keyword evidence="3 7" id="KW-0812">Transmembrane</keyword>
<dbReference type="PROSITE" id="PS51202">
    <property type="entry name" value="RCK_C"/>
    <property type="match status" value="2"/>
</dbReference>
<feature type="transmembrane region" description="Helical" evidence="7">
    <location>
        <begin position="21"/>
        <end position="54"/>
    </location>
</feature>
<protein>
    <submittedName>
        <fullName evidence="9">SLC13 family permease</fullName>
    </submittedName>
</protein>
<keyword evidence="4" id="KW-0677">Repeat</keyword>
<dbReference type="GO" id="GO:0006813">
    <property type="term" value="P:potassium ion transport"/>
    <property type="evidence" value="ECO:0007669"/>
    <property type="project" value="InterPro"/>
</dbReference>
<feature type="transmembrane region" description="Helical" evidence="7">
    <location>
        <begin position="562"/>
        <end position="585"/>
    </location>
</feature>
<feature type="transmembrane region" description="Helical" evidence="7">
    <location>
        <begin position="491"/>
        <end position="508"/>
    </location>
</feature>
<dbReference type="Gene3D" id="3.30.70.1450">
    <property type="entry name" value="Regulator of K+ conductance, C-terminal domain"/>
    <property type="match status" value="2"/>
</dbReference>
<evidence type="ECO:0000256" key="4">
    <source>
        <dbReference type="ARBA" id="ARBA00022737"/>
    </source>
</evidence>
<evidence type="ECO:0000256" key="5">
    <source>
        <dbReference type="ARBA" id="ARBA00022989"/>
    </source>
</evidence>
<dbReference type="InterPro" id="IPR051679">
    <property type="entry name" value="DASS-Related_Transporters"/>
</dbReference>
<feature type="transmembrane region" description="Helical" evidence="7">
    <location>
        <begin position="185"/>
        <end position="206"/>
    </location>
</feature>
<comment type="subcellular location">
    <subcellularLocation>
        <location evidence="1">Membrane</location>
        <topology evidence="1">Multi-pass membrane protein</topology>
    </subcellularLocation>
</comment>
<dbReference type="PANTHER" id="PTHR43652:SF2">
    <property type="entry name" value="BASIC AMINO ACID ANTIPORTER YFCC-RELATED"/>
    <property type="match status" value="1"/>
</dbReference>
<evidence type="ECO:0000256" key="1">
    <source>
        <dbReference type="ARBA" id="ARBA00004141"/>
    </source>
</evidence>
<organism evidence="9">
    <name type="scientific">Sedimenticola thiotaurini</name>
    <dbReference type="NCBI Taxonomy" id="1543721"/>
    <lineage>
        <taxon>Bacteria</taxon>
        <taxon>Pseudomonadati</taxon>
        <taxon>Pseudomonadota</taxon>
        <taxon>Gammaproteobacteria</taxon>
        <taxon>Chromatiales</taxon>
        <taxon>Sedimenticolaceae</taxon>
        <taxon>Sedimenticola</taxon>
    </lineage>
</organism>
<name>A0A831RKR2_9GAMM</name>
<evidence type="ECO:0000259" key="8">
    <source>
        <dbReference type="PROSITE" id="PS51202"/>
    </source>
</evidence>
<feature type="domain" description="RCK C-terminal" evidence="8">
    <location>
        <begin position="271"/>
        <end position="357"/>
    </location>
</feature>
<comment type="caution">
    <text evidence="9">The sequence shown here is derived from an EMBL/GenBank/DDBJ whole genome shotgun (WGS) entry which is preliminary data.</text>
</comment>
<gene>
    <name evidence="9" type="ORF">ENI96_08825</name>
</gene>
<accession>A0A831RKR2</accession>
<dbReference type="InterPro" id="IPR004680">
    <property type="entry name" value="Cit_transptr-like_dom"/>
</dbReference>
<feature type="transmembrane region" description="Helical" evidence="7">
    <location>
        <begin position="139"/>
        <end position="164"/>
    </location>
</feature>
<evidence type="ECO:0000313" key="9">
    <source>
        <dbReference type="EMBL" id="HEB96518.1"/>
    </source>
</evidence>
<dbReference type="SUPFAM" id="SSF116726">
    <property type="entry name" value="TrkA C-terminal domain-like"/>
    <property type="match status" value="2"/>
</dbReference>
<dbReference type="Proteomes" id="UP000886251">
    <property type="component" value="Unassembled WGS sequence"/>
</dbReference>
<evidence type="ECO:0000256" key="6">
    <source>
        <dbReference type="ARBA" id="ARBA00023136"/>
    </source>
</evidence>
<sequence length="657" mass="70380">MSDEGSSIDRKGLIKKLMAAAVFVVVAIALANAVPTIEVAWVTAILLLTIYLFAFEIVDVDVAAICIMVLLGLTGLLAPLMGLEEGLVDSRHLFDGFSSNAVISIIAVMIIGAGLDKTGIMTKVAAFILRIGGKTEQRIIPIISGTVAFISSFMQNVGAAALFLPVVSRISARSGLPMSRLLMPMGFCAILGGTVTMVGSSPLILLNDLILTSNVALPEDQQMGTWGLFSVTPVGVVLVLTGIVYFVLAGRFVLPVSEEASSSPVASDAMSYFHDVYGVDFALYEVVVPDDSPLVGKQLDDVETDYRVRVIGIKRPGQESMVGPGVVARDTKIEGGMVLGVVASPEDLDHFVDKYGLRKRDELRSFSESLSPTKAGIAEVVIPPGSDLIGKSARDVWMRNRYGLAMIALHRDGKTMREGEDIRSMPFHPGDTLVVHTTWQVLARLEKDRNFVVVTTEFPHEEERPHKVGWAGLFFTIALFLVLFTDIRLSIALLTGAIGMIISGVLKIDEAYQAVSWKTVFLLASLIPLGLAVETTGTAKWIAEQTLSVVGHMPVWVIQSSVAALATFFTLVMSNVGATVLLVPLAVNIAIGVGADPAVFALTVAIATSNSFIIPTHQVNALIMGPAGYRVPDFMRAGGIMTLLFLVVMMVMMSIVF</sequence>
<dbReference type="AlphaFoldDB" id="A0A831RKR2"/>
<feature type="transmembrane region" description="Helical" evidence="7">
    <location>
        <begin position="60"/>
        <end position="81"/>
    </location>
</feature>
<feature type="domain" description="RCK C-terminal" evidence="8">
    <location>
        <begin position="365"/>
        <end position="451"/>
    </location>
</feature>
<dbReference type="PANTHER" id="PTHR43652">
    <property type="entry name" value="BASIC AMINO ACID ANTIPORTER YFCC-RELATED"/>
    <property type="match status" value="1"/>
</dbReference>
<dbReference type="EMBL" id="DRKP01000099">
    <property type="protein sequence ID" value="HEB96518.1"/>
    <property type="molecule type" value="Genomic_DNA"/>
</dbReference>
<proteinExistence type="predicted"/>